<gene>
    <name evidence="1" type="ORF">H9736_03965</name>
</gene>
<sequence length="87" mass="9104">MLKHYVRLACFVGGALFGSAGVKLLTSKDAKKAYTHITAAGLRMKDSVMGTVTGLQENAADILASAKEINEAHAAQEAEAQVEGQEA</sequence>
<reference evidence="1" key="2">
    <citation type="submission" date="2021-04" db="EMBL/GenBank/DDBJ databases">
        <authorList>
            <person name="Gilroy R."/>
        </authorList>
    </citation>
    <scope>NUCLEOTIDE SEQUENCE</scope>
    <source>
        <strain evidence="1">CHK188-5543</strain>
    </source>
</reference>
<evidence type="ECO:0008006" key="3">
    <source>
        <dbReference type="Google" id="ProtNLM"/>
    </source>
</evidence>
<dbReference type="Proteomes" id="UP000886800">
    <property type="component" value="Unassembled WGS sequence"/>
</dbReference>
<proteinExistence type="predicted"/>
<reference evidence="1" key="1">
    <citation type="journal article" date="2021" name="PeerJ">
        <title>Extensive microbial diversity within the chicken gut microbiome revealed by metagenomics and culture.</title>
        <authorList>
            <person name="Gilroy R."/>
            <person name="Ravi A."/>
            <person name="Getino M."/>
            <person name="Pursley I."/>
            <person name="Horton D.L."/>
            <person name="Alikhan N.F."/>
            <person name="Baker D."/>
            <person name="Gharbi K."/>
            <person name="Hall N."/>
            <person name="Watson M."/>
            <person name="Adriaenssens E.M."/>
            <person name="Foster-Nyarko E."/>
            <person name="Jarju S."/>
            <person name="Secka A."/>
            <person name="Antonio M."/>
            <person name="Oren A."/>
            <person name="Chaudhuri R.R."/>
            <person name="La Ragione R."/>
            <person name="Hildebrand F."/>
            <person name="Pallen M.J."/>
        </authorList>
    </citation>
    <scope>NUCLEOTIDE SEQUENCE</scope>
    <source>
        <strain evidence="1">CHK188-5543</strain>
    </source>
</reference>
<protein>
    <recommendedName>
        <fullName evidence="3">DUF1490 domain-containing protein</fullName>
    </recommendedName>
</protein>
<dbReference type="EMBL" id="DXES01000083">
    <property type="protein sequence ID" value="HIX65385.1"/>
    <property type="molecule type" value="Genomic_DNA"/>
</dbReference>
<dbReference type="Pfam" id="PF19605">
    <property type="entry name" value="DUF6110"/>
    <property type="match status" value="1"/>
</dbReference>
<name>A0A9D1WRB5_9FIRM</name>
<organism evidence="1 2">
    <name type="scientific">Candidatus Anaerotruncus excrementipullorum</name>
    <dbReference type="NCBI Taxonomy" id="2838465"/>
    <lineage>
        <taxon>Bacteria</taxon>
        <taxon>Bacillati</taxon>
        <taxon>Bacillota</taxon>
        <taxon>Clostridia</taxon>
        <taxon>Eubacteriales</taxon>
        <taxon>Oscillospiraceae</taxon>
        <taxon>Anaerotruncus</taxon>
    </lineage>
</organism>
<comment type="caution">
    <text evidence="1">The sequence shown here is derived from an EMBL/GenBank/DDBJ whole genome shotgun (WGS) entry which is preliminary data.</text>
</comment>
<evidence type="ECO:0000313" key="2">
    <source>
        <dbReference type="Proteomes" id="UP000886800"/>
    </source>
</evidence>
<accession>A0A9D1WRB5</accession>
<dbReference type="InterPro" id="IPR046092">
    <property type="entry name" value="DUF6110"/>
</dbReference>
<evidence type="ECO:0000313" key="1">
    <source>
        <dbReference type="EMBL" id="HIX65385.1"/>
    </source>
</evidence>
<dbReference type="AlphaFoldDB" id="A0A9D1WRB5"/>